<proteinExistence type="predicted"/>
<protein>
    <recommendedName>
        <fullName evidence="5">MORN repeat-containing protein</fullName>
    </recommendedName>
</protein>
<keyword evidence="2" id="KW-0472">Membrane</keyword>
<sequence length="364" mass="40204">MDGHKFNKKELIPIAALLIFIVIVLVLCAVSAGRDTAAMREDSVMRKGDAMQETEDSALEPEEKSGAGTEDGEPAKKDGTLTEVKETIGFEEDVAAESASSDREEVSVHKIEPALEEENRSEAISGNGVSGNTVTVQKTNVEMLAEMMDYWSRGNVEAVEDLSGLPHYRSMSASLQGPSYFYYYGDRNGEGRPDGTGIAVYGEDQYYYGQWSDGVRSGEGSWLKMYYYNDSDTESDRALISHSYTGSWQNNLPNGEGHEQYGIDIEQASTGSRYWQNVMGDFQDGLYNGEMYIVTEDAGGNLQEWYGNASQGVFETFDGRDQEGRVPICQDAKNPDSHLWIRPLDNLDLGLTEIREQVAARGGS</sequence>
<evidence type="ECO:0008006" key="5">
    <source>
        <dbReference type="Google" id="ProtNLM"/>
    </source>
</evidence>
<evidence type="ECO:0000256" key="1">
    <source>
        <dbReference type="SAM" id="MobiDB-lite"/>
    </source>
</evidence>
<reference evidence="3" key="2">
    <citation type="submission" date="2021-04" db="EMBL/GenBank/DDBJ databases">
        <authorList>
            <person name="Gilroy R."/>
        </authorList>
    </citation>
    <scope>NUCLEOTIDE SEQUENCE</scope>
    <source>
        <strain evidence="3">CHK179-7159</strain>
    </source>
</reference>
<dbReference type="Proteomes" id="UP000886858">
    <property type="component" value="Unassembled WGS sequence"/>
</dbReference>
<feature type="compositionally biased region" description="Basic and acidic residues" evidence="1">
    <location>
        <begin position="73"/>
        <end position="83"/>
    </location>
</feature>
<gene>
    <name evidence="3" type="ORF">H9717_08750</name>
</gene>
<name>A0A9D2I6J3_9FIRM</name>
<keyword evidence="2" id="KW-1133">Transmembrane helix</keyword>
<dbReference type="AlphaFoldDB" id="A0A9D2I6J3"/>
<feature type="region of interest" description="Disordered" evidence="1">
    <location>
        <begin position="42"/>
        <end position="83"/>
    </location>
</feature>
<comment type="caution">
    <text evidence="3">The sequence shown here is derived from an EMBL/GenBank/DDBJ whole genome shotgun (WGS) entry which is preliminary data.</text>
</comment>
<evidence type="ECO:0000313" key="4">
    <source>
        <dbReference type="Proteomes" id="UP000886858"/>
    </source>
</evidence>
<accession>A0A9D2I6J3</accession>
<organism evidence="3 4">
    <name type="scientific">Candidatus Eisenbergiella merdipullorum</name>
    <dbReference type="NCBI Taxonomy" id="2838553"/>
    <lineage>
        <taxon>Bacteria</taxon>
        <taxon>Bacillati</taxon>
        <taxon>Bacillota</taxon>
        <taxon>Clostridia</taxon>
        <taxon>Lachnospirales</taxon>
        <taxon>Lachnospiraceae</taxon>
        <taxon>Eisenbergiella</taxon>
    </lineage>
</organism>
<reference evidence="3" key="1">
    <citation type="journal article" date="2021" name="PeerJ">
        <title>Extensive microbial diversity within the chicken gut microbiome revealed by metagenomics and culture.</title>
        <authorList>
            <person name="Gilroy R."/>
            <person name="Ravi A."/>
            <person name="Getino M."/>
            <person name="Pursley I."/>
            <person name="Horton D.L."/>
            <person name="Alikhan N.F."/>
            <person name="Baker D."/>
            <person name="Gharbi K."/>
            <person name="Hall N."/>
            <person name="Watson M."/>
            <person name="Adriaenssens E.M."/>
            <person name="Foster-Nyarko E."/>
            <person name="Jarju S."/>
            <person name="Secka A."/>
            <person name="Antonio M."/>
            <person name="Oren A."/>
            <person name="Chaudhuri R.R."/>
            <person name="La Ragione R."/>
            <person name="Hildebrand F."/>
            <person name="Pallen M.J."/>
        </authorList>
    </citation>
    <scope>NUCLEOTIDE SEQUENCE</scope>
    <source>
        <strain evidence="3">CHK179-7159</strain>
    </source>
</reference>
<evidence type="ECO:0000256" key="2">
    <source>
        <dbReference type="SAM" id="Phobius"/>
    </source>
</evidence>
<dbReference type="EMBL" id="DWYY01000092">
    <property type="protein sequence ID" value="HJA93182.1"/>
    <property type="molecule type" value="Genomic_DNA"/>
</dbReference>
<feature type="transmembrane region" description="Helical" evidence="2">
    <location>
        <begin position="12"/>
        <end position="33"/>
    </location>
</feature>
<evidence type="ECO:0000313" key="3">
    <source>
        <dbReference type="EMBL" id="HJA93182.1"/>
    </source>
</evidence>
<keyword evidence="2" id="KW-0812">Transmembrane</keyword>